<protein>
    <recommendedName>
        <fullName evidence="2">Carboxypeptidase</fullName>
        <ecNumber evidence="2">3.4.16.-</ecNumber>
    </recommendedName>
</protein>
<dbReference type="WBParaSite" id="SVE_0078200.1">
    <property type="protein sequence ID" value="SVE_0078200.1"/>
    <property type="gene ID" value="SVE_0078200"/>
</dbReference>
<keyword evidence="2" id="KW-0645">Protease</keyword>
<evidence type="ECO:0000313" key="4">
    <source>
        <dbReference type="Proteomes" id="UP000035680"/>
    </source>
</evidence>
<feature type="compositionally biased region" description="Polar residues" evidence="3">
    <location>
        <begin position="2203"/>
        <end position="2216"/>
    </location>
</feature>
<dbReference type="PANTHER" id="PTHR11802:SF480">
    <property type="entry name" value="CARBOXYPEPTIDASE"/>
    <property type="match status" value="1"/>
</dbReference>
<dbReference type="FunFam" id="3.40.50.12670:FF:000002">
    <property type="entry name" value="Carboxypeptidase"/>
    <property type="match status" value="3"/>
</dbReference>
<dbReference type="InterPro" id="IPR018202">
    <property type="entry name" value="Ser_caboxypep_ser_AS"/>
</dbReference>
<dbReference type="SUPFAM" id="SSF53474">
    <property type="entry name" value="alpha/beta-Hydrolases"/>
    <property type="match status" value="4"/>
</dbReference>
<evidence type="ECO:0000256" key="2">
    <source>
        <dbReference type="RuleBase" id="RU361156"/>
    </source>
</evidence>
<feature type="chain" id="PRO_5005120676" description="Carboxypeptidase" evidence="2">
    <location>
        <begin position="21"/>
        <end position="2252"/>
    </location>
</feature>
<dbReference type="Pfam" id="PF00450">
    <property type="entry name" value="Peptidase_S10"/>
    <property type="match status" value="4"/>
</dbReference>
<dbReference type="Proteomes" id="UP000035680">
    <property type="component" value="Unassembled WGS sequence"/>
</dbReference>
<feature type="signal peptide" evidence="2">
    <location>
        <begin position="1"/>
        <end position="20"/>
    </location>
</feature>
<reference evidence="5" key="2">
    <citation type="submission" date="2015-08" db="UniProtKB">
        <authorList>
            <consortium name="WormBaseParasite"/>
        </authorList>
    </citation>
    <scope>IDENTIFICATION</scope>
</reference>
<evidence type="ECO:0000313" key="5">
    <source>
        <dbReference type="WBParaSite" id="SVE_0078200.1"/>
    </source>
</evidence>
<dbReference type="PROSITE" id="PS00131">
    <property type="entry name" value="CARBOXYPEPT_SER_SER"/>
    <property type="match status" value="4"/>
</dbReference>
<dbReference type="Gene3D" id="3.40.50.1820">
    <property type="entry name" value="alpha/beta hydrolase"/>
    <property type="match status" value="6"/>
</dbReference>
<dbReference type="PANTHER" id="PTHR11802">
    <property type="entry name" value="SERINE PROTEASE FAMILY S10 SERINE CARBOXYPEPTIDASE"/>
    <property type="match status" value="1"/>
</dbReference>
<proteinExistence type="inferred from homology"/>
<dbReference type="STRING" id="75913.A0A0K0EW83"/>
<dbReference type="Gene3D" id="3.40.50.12670">
    <property type="match status" value="1"/>
</dbReference>
<dbReference type="EC" id="3.4.16.-" evidence="2"/>
<dbReference type="PROSITE" id="PS00560">
    <property type="entry name" value="CARBOXYPEPT_SER_HIS"/>
    <property type="match status" value="4"/>
</dbReference>
<dbReference type="InterPro" id="IPR029058">
    <property type="entry name" value="AB_hydrolase_fold"/>
</dbReference>
<dbReference type="GO" id="GO:0004185">
    <property type="term" value="F:serine-type carboxypeptidase activity"/>
    <property type="evidence" value="ECO:0007669"/>
    <property type="project" value="UniProtKB-UniRule"/>
</dbReference>
<keyword evidence="2" id="KW-0121">Carboxypeptidase</keyword>
<dbReference type="InterPro" id="IPR001563">
    <property type="entry name" value="Peptidase_S10"/>
</dbReference>
<dbReference type="GO" id="GO:0006508">
    <property type="term" value="P:proteolysis"/>
    <property type="evidence" value="ECO:0007669"/>
    <property type="project" value="UniProtKB-KW"/>
</dbReference>
<accession>A0A0K0EW83</accession>
<evidence type="ECO:0000256" key="1">
    <source>
        <dbReference type="ARBA" id="ARBA00009431"/>
    </source>
</evidence>
<reference evidence="4" key="1">
    <citation type="submission" date="2014-07" db="EMBL/GenBank/DDBJ databases">
        <authorList>
            <person name="Martin A.A"/>
            <person name="De Silva N."/>
        </authorList>
    </citation>
    <scope>NUCLEOTIDE SEQUENCE</scope>
</reference>
<dbReference type="PRINTS" id="PR00724">
    <property type="entry name" value="CRBOXYPTASEC"/>
</dbReference>
<comment type="similarity">
    <text evidence="1 2">Belongs to the peptidase S10 family.</text>
</comment>
<sequence length="2252" mass="254207">MFTLRNLALLAFLLLGSVLSSTKWDDEIKNLPGLTFNINFKQFSGYLPTSSNSFMHYWFVESQSNPTNDPLILWLNGGPGCSSLGGSFEENGFAHPNPDGSTLFENVFSWNKLGNILYLESPRDVGFSYGTGNYTWSDDQTAQDNADSIVQFLQRFPEYNGRDFYITGESYGGVYLPTLGLKLINLIQSNQLNLTLKGIVIGNGILSQKQQVNSYINLNYIRGALEFSEYSALSQCCDPSLPLYKCNFYDYLTLDPYGNLFPNNYTDTVKQNCANLIYNYSVVYLWAYDPGNSYPPSRIPGVFLNDAYNNYLVCYNEQISTNNMRKSDVNHLSLWRRFLLQDTQRKYDANPISYVESKPFVDQFSLYNTMSTDNLGGFPCFASDAKAVYLNRKDVQDAIHVDVTKVKSGTWSDCSSSFSKYQVQYPDMTPIFQKIVATGYKVNIMLYNGDVDSVCNFLGDQWFMEELAGATGMTVKSEYNSWNYTQVPGALPKVGGYVKQFNLNGQSFDLVTVKGAGHFVPRDRPGPMLQALSNFISRSSYSTPLNVSISSKPLLSQYQPQPLQPKTRKQNDLITNLPGLTVNVDFNQYSGYLQGIKGNYLHYWFVESKIDPEKSPLILWLNGGPGCSSVSGLLTELGPLHVNPDGKTLYDNVYSWNTKANILFLEAPRNVGFSWQNKTENNGTIYDDELTIEDNYLALKDFYTVYPEYAGRDFYVAAESYGGIYGPTLTARLIKEIQKGNFAACNLKGMAIGNGELSSIKSISSTIANLYFHGILGVEDWSALRSCCPNNTYQELAFCDFSQFITYDQYGNPVSKVPGDKCGTLVAKYAFWNWENSDKLDVYNMYQDCYQQKGVIFGSKRKVKNARKLKENYLSQSSNGQYVFQKNPNPNVNDYSSDPLGGFACWASSAATTYLNTKDVRDALHIPDYVPTWAECNIDINENYIGQYNDTSSVFQQMIESNYPLRILIYNGDVDTACDFLADQWFIEELAANNKYSVSVKRDAWWFRQQIAGYWKQFQGGKITIDQLTVKGAGHLVPLDRPGPALQMINNFLHNRNYSYGIEYNLAEGKLLPQYSIQQQISIAASSPKTRKYRAVRHMDALLNKKDKKSIPPPELRQYNVPIFNNKSANLVTSWPGITFTPTFKTYSGYLSAKSENDVSMGAPDQIFLHYMLTEHQTDPMNAPLILWFNGGPGCSSMGGALTELSAFRASPDGSLLYENPYAWNRLGNVLFLESPRGVGFSYSTDGNMNVPYNDTTTAAHNVAALLSFFQTFPEYKNRPFYITGESYGGVYVPTFTDALIKRIISDNINYINFQGVAIGNGELAEIMQVNSAVDLLYFRGIYGLDEFKAISSCCPADPYGNSTEICDFTKYIYLDIYGNANPKPSDDPVFQKCANLVVELGFNLVWTTANDVYNTYQDCYSSDVNSQYSKSMNTKGNALFGTSNFQNIRSRYSIGSQILTNNYTFIDQRSVQNLQSTDPINGFYCNDGSAIYLNRDDVKQALHVDPTIVWQDCNDYMNAHYVQMHNDTTSVFNSIINSGYPLRFLIYNGDVDMACEFLGDQWFIRNLVKVNNGVMTSPRAPWTFNFPGFYPRIAGFTTSFKINQISIDQATVKGAGHFVPEDRSQQMLQLLTNFVKNTGNFSLAIPMAKTQPLLSNAPQPQGSTVSRMDADMVYNLPGLTYSLNFNQYSGYLNSNKGDYLHYWFIESQNQPSQDPVLLWLTGGPGCSSLGSLLTEIGAFHINPDGKTLYENVYSWNKFANILFLESPREVGFSYHNTTENPSNNIDDYQTAVENANALYDFFTNVFPKYKNNDFYITGESYAGVYIPTLSLELLNRKLGANGFAKTMDWLNFKGFAIGNGELSEYMDVRTNPEVLYFHGLVGKSDYENLQKCCPRDQLAQGSCHYDELVKWDQYGNLSPLNPSDPTSVQCANLINDIAGYRKWYVVNDVYNIYQNCYEQTVPSFGTAMKDKRNGKSRSRSMNASRYRRENAQLAFINQLSKMRYGSTDSQGGFQCYMSNGMESYLNQVHVRDAIHIPDYVQKFSFCSDTLNYTSLYKYFSLKDTFKSMMALNYPLRTLIYTGDVDLACGMMESQFFVEDMYKDVQAMYGSSFSARKEWTYQYGPAYYPTLAGYQKSFIMTPNFSLDLLSVKGGSHFVPTSRPAQALQMIYNFISNTGDYSRPSGIDITRQPLLPQYQPQQPSNIVTTTSQPQNNSTATTTQGPITTTKSSSYTSFNIVMLIMSFWFLLLSH</sequence>
<keyword evidence="2" id="KW-0732">Signal</keyword>
<dbReference type="InterPro" id="IPR033124">
    <property type="entry name" value="Ser_caboxypep_his_AS"/>
</dbReference>
<keyword evidence="4" id="KW-1185">Reference proteome</keyword>
<name>A0A0K0EW83_STRVS</name>
<evidence type="ECO:0000256" key="3">
    <source>
        <dbReference type="SAM" id="MobiDB-lite"/>
    </source>
</evidence>
<feature type="compositionally biased region" description="Low complexity" evidence="3">
    <location>
        <begin position="2217"/>
        <end position="2226"/>
    </location>
</feature>
<keyword evidence="2" id="KW-0378">Hydrolase</keyword>
<organism evidence="4 5">
    <name type="scientific">Strongyloides venezuelensis</name>
    <name type="common">Threadworm</name>
    <dbReference type="NCBI Taxonomy" id="75913"/>
    <lineage>
        <taxon>Eukaryota</taxon>
        <taxon>Metazoa</taxon>
        <taxon>Ecdysozoa</taxon>
        <taxon>Nematoda</taxon>
        <taxon>Chromadorea</taxon>
        <taxon>Rhabditida</taxon>
        <taxon>Tylenchina</taxon>
        <taxon>Panagrolaimomorpha</taxon>
        <taxon>Strongyloidoidea</taxon>
        <taxon>Strongyloididae</taxon>
        <taxon>Strongyloides</taxon>
    </lineage>
</organism>
<dbReference type="FunFam" id="3.40.50.1820:FF:000222">
    <property type="entry name" value="Carboxypeptidase"/>
    <property type="match status" value="4"/>
</dbReference>
<feature type="region of interest" description="Disordered" evidence="3">
    <location>
        <begin position="2201"/>
        <end position="2226"/>
    </location>
</feature>